<evidence type="ECO:0000256" key="7">
    <source>
        <dbReference type="SAM" id="Coils"/>
    </source>
</evidence>
<evidence type="ECO:0000313" key="8">
    <source>
        <dbReference type="EMBL" id="KAK1932307.1"/>
    </source>
</evidence>
<keyword evidence="4" id="KW-0747">Spliceosome</keyword>
<dbReference type="PANTHER" id="PTHR13296:SF0">
    <property type="entry name" value="PRE-MRNA-SPLICING FACTOR SPF27"/>
    <property type="match status" value="1"/>
</dbReference>
<sequence length="240" mass="27342">MSHFYKIYFVHHSHCYYCSLQLMAPSSCPLLAESRTLIDSLGYVDTEYNSPANQQQVQAQIRAEMATFSPPDDKYLSFLPSYTPSFGGRTRLQTEFKRVAANVPLDAIDMNRYQVKQPTGKHAESLEAWEDSIKQLQVAVEHQSNRVVNLELQQGYGTKLAKVRAAVLDGMNAQCERAVKETKAASDKTNVSRQQDQMRNAAKLHNYQSRYYELLAKNAAIKRACVQQEQRQQKKVKTEA</sequence>
<dbReference type="GO" id="GO:0008380">
    <property type="term" value="P:RNA splicing"/>
    <property type="evidence" value="ECO:0007669"/>
    <property type="project" value="UniProtKB-KW"/>
</dbReference>
<dbReference type="Proteomes" id="UP001259832">
    <property type="component" value="Unassembled WGS sequence"/>
</dbReference>
<dbReference type="EMBL" id="JASMQC010000030">
    <property type="protein sequence ID" value="KAK1932307.1"/>
    <property type="molecule type" value="Genomic_DNA"/>
</dbReference>
<protein>
    <submittedName>
        <fullName evidence="8">Pre-mRNA-splicing factor SPF27</fullName>
    </submittedName>
</protein>
<proteinExistence type="inferred from homology"/>
<name>A0AAD9G5S2_9STRA</name>
<dbReference type="GO" id="GO:0071011">
    <property type="term" value="C:precatalytic spliceosome"/>
    <property type="evidence" value="ECO:0007669"/>
    <property type="project" value="TreeGrafter"/>
</dbReference>
<dbReference type="GO" id="GO:0071013">
    <property type="term" value="C:catalytic step 2 spliceosome"/>
    <property type="evidence" value="ECO:0007669"/>
    <property type="project" value="TreeGrafter"/>
</dbReference>
<comment type="similarity">
    <text evidence="2">Belongs to the SPF27 family.</text>
</comment>
<dbReference type="PANTHER" id="PTHR13296">
    <property type="entry name" value="BCAS2 PROTEIN"/>
    <property type="match status" value="1"/>
</dbReference>
<evidence type="ECO:0000256" key="5">
    <source>
        <dbReference type="ARBA" id="ARBA00023187"/>
    </source>
</evidence>
<organism evidence="8 9">
    <name type="scientific">Phytophthora citrophthora</name>
    <dbReference type="NCBI Taxonomy" id="4793"/>
    <lineage>
        <taxon>Eukaryota</taxon>
        <taxon>Sar</taxon>
        <taxon>Stramenopiles</taxon>
        <taxon>Oomycota</taxon>
        <taxon>Peronosporomycetes</taxon>
        <taxon>Peronosporales</taxon>
        <taxon>Peronosporaceae</taxon>
        <taxon>Phytophthora</taxon>
    </lineage>
</organism>
<dbReference type="Pfam" id="PF05700">
    <property type="entry name" value="BCAS2"/>
    <property type="match status" value="1"/>
</dbReference>
<evidence type="ECO:0000256" key="6">
    <source>
        <dbReference type="ARBA" id="ARBA00023242"/>
    </source>
</evidence>
<keyword evidence="6" id="KW-0539">Nucleus</keyword>
<keyword evidence="9" id="KW-1185">Reference proteome</keyword>
<evidence type="ECO:0000256" key="3">
    <source>
        <dbReference type="ARBA" id="ARBA00022664"/>
    </source>
</evidence>
<evidence type="ECO:0000256" key="4">
    <source>
        <dbReference type="ARBA" id="ARBA00022728"/>
    </source>
</evidence>
<evidence type="ECO:0000313" key="9">
    <source>
        <dbReference type="Proteomes" id="UP001259832"/>
    </source>
</evidence>
<keyword evidence="5" id="KW-0508">mRNA splicing</keyword>
<feature type="coiled-coil region" evidence="7">
    <location>
        <begin position="126"/>
        <end position="153"/>
    </location>
</feature>
<gene>
    <name evidence="8" type="ORF">P3T76_012301</name>
</gene>
<dbReference type="InterPro" id="IPR008409">
    <property type="entry name" value="SPF27"/>
</dbReference>
<comment type="subcellular location">
    <subcellularLocation>
        <location evidence="1">Nucleus</location>
    </subcellularLocation>
</comment>
<accession>A0AAD9G5S2</accession>
<keyword evidence="3" id="KW-0507">mRNA processing</keyword>
<evidence type="ECO:0000256" key="2">
    <source>
        <dbReference type="ARBA" id="ARBA00010788"/>
    </source>
</evidence>
<dbReference type="GO" id="GO:0000974">
    <property type="term" value="C:Prp19 complex"/>
    <property type="evidence" value="ECO:0007669"/>
    <property type="project" value="TreeGrafter"/>
</dbReference>
<keyword evidence="7" id="KW-0175">Coiled coil</keyword>
<reference evidence="8" key="1">
    <citation type="submission" date="2023-08" db="EMBL/GenBank/DDBJ databases">
        <title>Reference Genome Resource for the Citrus Pathogen Phytophthora citrophthora.</title>
        <authorList>
            <person name="Moller H."/>
            <person name="Coetzee B."/>
            <person name="Rose L.J."/>
            <person name="Van Niekerk J.M."/>
        </authorList>
    </citation>
    <scope>NUCLEOTIDE SEQUENCE</scope>
    <source>
        <strain evidence="8">STE-U-9442</strain>
    </source>
</reference>
<dbReference type="GO" id="GO:0006397">
    <property type="term" value="P:mRNA processing"/>
    <property type="evidence" value="ECO:0007669"/>
    <property type="project" value="UniProtKB-KW"/>
</dbReference>
<comment type="caution">
    <text evidence="8">The sequence shown here is derived from an EMBL/GenBank/DDBJ whole genome shotgun (WGS) entry which is preliminary data.</text>
</comment>
<dbReference type="AlphaFoldDB" id="A0AAD9G5S2"/>
<evidence type="ECO:0000256" key="1">
    <source>
        <dbReference type="ARBA" id="ARBA00004123"/>
    </source>
</evidence>